<dbReference type="AlphaFoldDB" id="A0AAP8QG91"/>
<organism evidence="2 3">
    <name type="scientific">Brevibacillus laterosporus</name>
    <name type="common">Bacillus laterosporus</name>
    <dbReference type="NCBI Taxonomy" id="1465"/>
    <lineage>
        <taxon>Bacteria</taxon>
        <taxon>Bacillati</taxon>
        <taxon>Bacillota</taxon>
        <taxon>Bacilli</taxon>
        <taxon>Bacillales</taxon>
        <taxon>Paenibacillaceae</taxon>
        <taxon>Brevibacillus</taxon>
    </lineage>
</organism>
<gene>
    <name evidence="2" type="ORF">C4A77_06145</name>
</gene>
<feature type="compositionally biased region" description="Basic and acidic residues" evidence="1">
    <location>
        <begin position="31"/>
        <end position="45"/>
    </location>
</feature>
<dbReference type="EMBL" id="PRKQ01000005">
    <property type="protein sequence ID" value="PPB08864.1"/>
    <property type="molecule type" value="Genomic_DNA"/>
</dbReference>
<name>A0AAP8QG91_BRELA</name>
<evidence type="ECO:0000256" key="1">
    <source>
        <dbReference type="SAM" id="MobiDB-lite"/>
    </source>
</evidence>
<sequence length="59" mass="6921">MLARQQKELDEARKEAVAMVQRAKRRVQETEQLLDREQTEGKGVHTEMLGTLRQKEITQ</sequence>
<comment type="caution">
    <text evidence="2">The sequence shown here is derived from an EMBL/GenBank/DDBJ whole genome shotgun (WGS) entry which is preliminary data.</text>
</comment>
<evidence type="ECO:0000313" key="3">
    <source>
        <dbReference type="Proteomes" id="UP000239759"/>
    </source>
</evidence>
<evidence type="ECO:0000313" key="2">
    <source>
        <dbReference type="EMBL" id="PPB08864.1"/>
    </source>
</evidence>
<feature type="region of interest" description="Disordered" evidence="1">
    <location>
        <begin position="31"/>
        <end position="59"/>
    </location>
</feature>
<proteinExistence type="predicted"/>
<accession>A0AAP8QG91</accession>
<protein>
    <submittedName>
        <fullName evidence="2">Uncharacterized protein</fullName>
    </submittedName>
</protein>
<dbReference type="Proteomes" id="UP000239759">
    <property type="component" value="Unassembled WGS sequence"/>
</dbReference>
<dbReference type="RefSeq" id="WP_104031164.1">
    <property type="nucleotide sequence ID" value="NZ_PRKQ01000005.1"/>
</dbReference>
<reference evidence="2 3" key="1">
    <citation type="submission" date="2018-02" db="EMBL/GenBank/DDBJ databases">
        <title>Comparative analysis of genomes of three Brevibacillus laterosporus strains producers of potent antimicrobials isolated from silage.</title>
        <authorList>
            <person name="Kojic M."/>
            <person name="Miljkovic M."/>
            <person name="Studholme D."/>
            <person name="Filipic B."/>
        </authorList>
    </citation>
    <scope>NUCLEOTIDE SEQUENCE [LARGE SCALE GENOMIC DNA]</scope>
    <source>
        <strain evidence="2 3">BGSP11</strain>
    </source>
</reference>